<dbReference type="Proteomes" id="UP001352852">
    <property type="component" value="Unassembled WGS sequence"/>
</dbReference>
<evidence type="ECO:0000313" key="2">
    <source>
        <dbReference type="Proteomes" id="UP001352852"/>
    </source>
</evidence>
<reference evidence="1 2" key="1">
    <citation type="submission" date="2021-06" db="EMBL/GenBank/DDBJ databases">
        <authorList>
            <person name="Palmer J.M."/>
        </authorList>
    </citation>
    <scope>NUCLEOTIDE SEQUENCE [LARGE SCALE GENOMIC DNA]</scope>
    <source>
        <strain evidence="1 2">CL_MEX2019</strain>
        <tissue evidence="1">Muscle</tissue>
    </source>
</reference>
<evidence type="ECO:0000313" key="1">
    <source>
        <dbReference type="EMBL" id="MED6273177.1"/>
    </source>
</evidence>
<gene>
    <name evidence="1" type="ORF">CHARACLAT_004032</name>
</gene>
<protein>
    <submittedName>
        <fullName evidence="1">Uncharacterized protein</fullName>
    </submittedName>
</protein>
<sequence length="113" mass="13201">MSQTSSTLQKNDRLPFLDLRAITSRKEEKLRVHKELGKSHLHGSRQKKVPVFLFRGQLMSLSLRGDFESKKKKKKPYADDNGPFFFFLELSKWTDCTDLLYDKTKTCKYPSIA</sequence>
<proteinExistence type="predicted"/>
<accession>A0ABU7DDH7</accession>
<dbReference type="EMBL" id="JAHUTJ010024774">
    <property type="protein sequence ID" value="MED6273177.1"/>
    <property type="molecule type" value="Genomic_DNA"/>
</dbReference>
<name>A0ABU7DDH7_9TELE</name>
<comment type="caution">
    <text evidence="1">The sequence shown here is derived from an EMBL/GenBank/DDBJ whole genome shotgun (WGS) entry which is preliminary data.</text>
</comment>
<keyword evidence="2" id="KW-1185">Reference proteome</keyword>
<organism evidence="1 2">
    <name type="scientific">Characodon lateralis</name>
    <dbReference type="NCBI Taxonomy" id="208331"/>
    <lineage>
        <taxon>Eukaryota</taxon>
        <taxon>Metazoa</taxon>
        <taxon>Chordata</taxon>
        <taxon>Craniata</taxon>
        <taxon>Vertebrata</taxon>
        <taxon>Euteleostomi</taxon>
        <taxon>Actinopterygii</taxon>
        <taxon>Neopterygii</taxon>
        <taxon>Teleostei</taxon>
        <taxon>Neoteleostei</taxon>
        <taxon>Acanthomorphata</taxon>
        <taxon>Ovalentaria</taxon>
        <taxon>Atherinomorphae</taxon>
        <taxon>Cyprinodontiformes</taxon>
        <taxon>Goodeidae</taxon>
        <taxon>Characodon</taxon>
    </lineage>
</organism>